<dbReference type="SUPFAM" id="SSF140453">
    <property type="entry name" value="EsxAB dimer-like"/>
    <property type="match status" value="1"/>
</dbReference>
<dbReference type="InterPro" id="IPR010310">
    <property type="entry name" value="T7SS_ESAT-6-like"/>
</dbReference>
<comment type="caution">
    <text evidence="1">The sequence shown here is derived from an EMBL/GenBank/DDBJ whole genome shotgun (WGS) entry which is preliminary data.</text>
</comment>
<organism evidence="1 2">
    <name type="scientific">Bacillus cereus</name>
    <dbReference type="NCBI Taxonomy" id="1396"/>
    <lineage>
        <taxon>Bacteria</taxon>
        <taxon>Bacillati</taxon>
        <taxon>Bacillota</taxon>
        <taxon>Bacilli</taxon>
        <taxon>Bacillales</taxon>
        <taxon>Bacillaceae</taxon>
        <taxon>Bacillus</taxon>
        <taxon>Bacillus cereus group</taxon>
    </lineage>
</organism>
<dbReference type="Proteomes" id="UP000219922">
    <property type="component" value="Unassembled WGS sequence"/>
</dbReference>
<dbReference type="InterPro" id="IPR036689">
    <property type="entry name" value="ESAT-6-like_sf"/>
</dbReference>
<dbReference type="RefSeq" id="WP_098007343.1">
    <property type="nucleotide sequence ID" value="NZ_NVMX01000273.1"/>
</dbReference>
<protein>
    <submittedName>
        <fullName evidence="1">Type VII secretion protein</fullName>
    </submittedName>
</protein>
<name>A0A9X6SS50_BACCE</name>
<sequence>MVQIKVTPEQLEQVAKRVRNARYDIESIHKQLYNQMEDLCSRWSGAAAQSFYYMFNDTKPQVFVIINEMDKIADELIHSAVKFREADKLAVEILIDEGEMCEKINSKSDLQKGWDGLKLGAEQGVGDAIEGFLALGDGETWSNMWDAIVNYDETLPAMWNVFSDSFMDDVWHGDVESGFRWGSYLVTSVGLGFLGGKGLDKVSTLARGARFSKITQITPPRLQPAFAGVGLTSEAILSTLPSSGHWGNYLSSYFMFARPHWRESEKHAYEKYPNYKDQVSFKDREEVPYASKGSTRPDGFDHDLNSSLEVKNYNLTTERGKRSLINVLMKQFEYRLKNLPEGAEQIAFIDARGQNVSVQTLKEIKDELSQRTFGKLKVTIERD</sequence>
<dbReference type="EMBL" id="NVMX01000273">
    <property type="protein sequence ID" value="PDZ94057.1"/>
    <property type="molecule type" value="Genomic_DNA"/>
</dbReference>
<reference evidence="1 2" key="1">
    <citation type="submission" date="2017-09" db="EMBL/GenBank/DDBJ databases">
        <title>Large-scale bioinformatics analysis of Bacillus genomes uncovers conserved roles of natural products in bacterial physiology.</title>
        <authorList>
            <consortium name="Agbiome Team Llc"/>
            <person name="Bleich R.M."/>
            <person name="Grubbs K.J."/>
            <person name="Santa Maria K.C."/>
            <person name="Allen S.E."/>
            <person name="Farag S."/>
            <person name="Shank E.A."/>
            <person name="Bowers A."/>
        </authorList>
    </citation>
    <scope>NUCLEOTIDE SEQUENCE [LARGE SCALE GENOMIC DNA]</scope>
    <source>
        <strain evidence="1 2">AFS092789</strain>
    </source>
</reference>
<dbReference type="Gene3D" id="1.10.287.850">
    <property type="entry name" value="HP0062-like domain"/>
    <property type="match status" value="1"/>
</dbReference>
<dbReference type="AlphaFoldDB" id="A0A9X6SS50"/>
<evidence type="ECO:0000313" key="1">
    <source>
        <dbReference type="EMBL" id="PDZ94057.1"/>
    </source>
</evidence>
<gene>
    <name evidence="1" type="ORF">CON36_35850</name>
</gene>
<proteinExistence type="predicted"/>
<dbReference type="NCBIfam" id="TIGR03930">
    <property type="entry name" value="WXG100_ESAT6"/>
    <property type="match status" value="1"/>
</dbReference>
<evidence type="ECO:0000313" key="2">
    <source>
        <dbReference type="Proteomes" id="UP000219922"/>
    </source>
</evidence>
<accession>A0A9X6SS50</accession>
<dbReference type="Pfam" id="PF06013">
    <property type="entry name" value="WXG100"/>
    <property type="match status" value="1"/>
</dbReference>